<dbReference type="EMBL" id="WUAV01000005">
    <property type="protein sequence ID" value="KAF1750093.1"/>
    <property type="molecule type" value="Genomic_DNA"/>
</dbReference>
<evidence type="ECO:0000256" key="1">
    <source>
        <dbReference type="SAM" id="SignalP"/>
    </source>
</evidence>
<dbReference type="Proteomes" id="UP000483820">
    <property type="component" value="Chromosome V"/>
</dbReference>
<protein>
    <submittedName>
        <fullName evidence="2">CRE-NLP-33 protein</fullName>
    </submittedName>
</protein>
<dbReference type="AlphaFoldDB" id="E3NGR8"/>
<feature type="chain" id="PRO_5015090183" evidence="1">
    <location>
        <begin position="23"/>
        <end position="77"/>
    </location>
</feature>
<dbReference type="FunCoup" id="E3NGR8">
    <property type="interactions" value="1085"/>
</dbReference>
<accession>E3NGR8</accession>
<sequence length="77" mass="7895">MISTTSLLLVVLFCAILAIVDAQWGYGGPYGGYGGGPYGGYGGGPWGGYGGGWRRRHWGGPWGGGYGGGPYGGWYGK</sequence>
<name>E3NGR8_CAERE</name>
<feature type="signal peptide" evidence="1">
    <location>
        <begin position="1"/>
        <end position="22"/>
    </location>
</feature>
<reference evidence="3 5" key="2">
    <citation type="submission" date="2019-12" db="EMBL/GenBank/DDBJ databases">
        <title>Chromosome-level assembly of the Caenorhabditis remanei genome.</title>
        <authorList>
            <person name="Teterina A.A."/>
            <person name="Willis J.H."/>
            <person name="Phillips P.C."/>
        </authorList>
    </citation>
    <scope>NUCLEOTIDE SEQUENCE [LARGE SCALE GENOMIC DNA]</scope>
    <source>
        <strain evidence="3 5">PX506</strain>
        <tissue evidence="3">Whole organism</tissue>
    </source>
</reference>
<dbReference type="GeneID" id="9799713"/>
<keyword evidence="1" id="KW-0732">Signal</keyword>
<organism evidence="4">
    <name type="scientific">Caenorhabditis remanei</name>
    <name type="common">Caenorhabditis vulgaris</name>
    <dbReference type="NCBI Taxonomy" id="31234"/>
    <lineage>
        <taxon>Eukaryota</taxon>
        <taxon>Metazoa</taxon>
        <taxon>Ecdysozoa</taxon>
        <taxon>Nematoda</taxon>
        <taxon>Chromadorea</taxon>
        <taxon>Rhabditida</taxon>
        <taxon>Rhabditina</taxon>
        <taxon>Rhabditomorpha</taxon>
        <taxon>Rhabditoidea</taxon>
        <taxon>Rhabditidae</taxon>
        <taxon>Peloderinae</taxon>
        <taxon>Caenorhabditis</taxon>
    </lineage>
</organism>
<dbReference type="eggNOG" id="ENOG502TIA6">
    <property type="taxonomic scope" value="Eukaryota"/>
</dbReference>
<dbReference type="STRING" id="31234.E3NGR8"/>
<reference evidence="2" key="1">
    <citation type="submission" date="2007-07" db="EMBL/GenBank/DDBJ databases">
        <title>PCAP assembly of the Caenorhabditis remanei genome.</title>
        <authorList>
            <consortium name="The Caenorhabditis remanei Sequencing Consortium"/>
            <person name="Wilson R.K."/>
        </authorList>
    </citation>
    <scope>NUCLEOTIDE SEQUENCE [LARGE SCALE GENOMIC DNA]</scope>
    <source>
        <strain evidence="2">PB4641</strain>
    </source>
</reference>
<evidence type="ECO:0000313" key="2">
    <source>
        <dbReference type="EMBL" id="EFO97198.1"/>
    </source>
</evidence>
<evidence type="ECO:0000313" key="4">
    <source>
        <dbReference type="Proteomes" id="UP000008281"/>
    </source>
</evidence>
<dbReference type="CTD" id="9799713"/>
<dbReference type="HOGENOM" id="CLU_193227_0_0_1"/>
<proteinExistence type="predicted"/>
<dbReference type="EMBL" id="DS268658">
    <property type="protein sequence ID" value="EFO97198.1"/>
    <property type="molecule type" value="Genomic_DNA"/>
</dbReference>
<dbReference type="OMA" id="RHWGGPW"/>
<evidence type="ECO:0000313" key="3">
    <source>
        <dbReference type="EMBL" id="KAF1750093.1"/>
    </source>
</evidence>
<dbReference type="KEGG" id="crq:GCK72_016639"/>
<gene>
    <name evidence="2" type="primary">Cre-nlp-33</name>
    <name evidence="2" type="ORF">CRE_04337</name>
    <name evidence="3" type="ORF">GCK72_016639</name>
</gene>
<dbReference type="RefSeq" id="XP_003092397.1">
    <property type="nucleotide sequence ID" value="XM_003092349.1"/>
</dbReference>
<dbReference type="Proteomes" id="UP000008281">
    <property type="component" value="Unassembled WGS sequence"/>
</dbReference>
<evidence type="ECO:0000313" key="5">
    <source>
        <dbReference type="Proteomes" id="UP000483820"/>
    </source>
</evidence>
<keyword evidence="4" id="KW-1185">Reference proteome</keyword>